<protein>
    <submittedName>
        <fullName evidence="2">Uncharacterized protein</fullName>
    </submittedName>
</protein>
<keyword evidence="3" id="KW-1185">Reference proteome</keyword>
<accession>A0A7J6WQQ6</accession>
<feature type="compositionally biased region" description="Polar residues" evidence="1">
    <location>
        <begin position="7"/>
        <end position="16"/>
    </location>
</feature>
<sequence length="127" mass="13611">MDYASARTPTNTQRGGASSKKQKSNFGAVSNDTPNSSNVRNMQNINLSDDEDDDETQPPDDIETQAQAETALSIFLNIGDGPLPPERPGGRKAAKAKRKAARETSASSDCHPYVAPSMVQALLLHNL</sequence>
<reference evidence="2 3" key="1">
    <citation type="submission" date="2020-06" db="EMBL/GenBank/DDBJ databases">
        <title>Transcriptomic and genomic resources for Thalictrum thalictroides and T. hernandezii: Facilitating candidate gene discovery in an emerging model plant lineage.</title>
        <authorList>
            <person name="Arias T."/>
            <person name="Riano-Pachon D.M."/>
            <person name="Di Stilio V.S."/>
        </authorList>
    </citation>
    <scope>NUCLEOTIDE SEQUENCE [LARGE SCALE GENOMIC DNA]</scope>
    <source>
        <strain evidence="3">cv. WT478/WT964</strain>
        <tissue evidence="2">Leaves</tissue>
    </source>
</reference>
<dbReference type="EMBL" id="JABWDY010011543">
    <property type="protein sequence ID" value="KAF5199704.1"/>
    <property type="molecule type" value="Genomic_DNA"/>
</dbReference>
<organism evidence="2 3">
    <name type="scientific">Thalictrum thalictroides</name>
    <name type="common">Rue-anemone</name>
    <name type="synonym">Anemone thalictroides</name>
    <dbReference type="NCBI Taxonomy" id="46969"/>
    <lineage>
        <taxon>Eukaryota</taxon>
        <taxon>Viridiplantae</taxon>
        <taxon>Streptophyta</taxon>
        <taxon>Embryophyta</taxon>
        <taxon>Tracheophyta</taxon>
        <taxon>Spermatophyta</taxon>
        <taxon>Magnoliopsida</taxon>
        <taxon>Ranunculales</taxon>
        <taxon>Ranunculaceae</taxon>
        <taxon>Thalictroideae</taxon>
        <taxon>Thalictrum</taxon>
    </lineage>
</organism>
<dbReference type="Proteomes" id="UP000554482">
    <property type="component" value="Unassembled WGS sequence"/>
</dbReference>
<evidence type="ECO:0000313" key="2">
    <source>
        <dbReference type="EMBL" id="KAF5199704.1"/>
    </source>
</evidence>
<comment type="caution">
    <text evidence="2">The sequence shown here is derived from an EMBL/GenBank/DDBJ whole genome shotgun (WGS) entry which is preliminary data.</text>
</comment>
<feature type="region of interest" description="Disordered" evidence="1">
    <location>
        <begin position="1"/>
        <end position="111"/>
    </location>
</feature>
<feature type="compositionally biased region" description="Acidic residues" evidence="1">
    <location>
        <begin position="48"/>
        <end position="63"/>
    </location>
</feature>
<gene>
    <name evidence="2" type="ORF">FRX31_010709</name>
</gene>
<dbReference type="AlphaFoldDB" id="A0A7J6WQQ6"/>
<feature type="compositionally biased region" description="Polar residues" evidence="1">
    <location>
        <begin position="24"/>
        <end position="47"/>
    </location>
</feature>
<evidence type="ECO:0000313" key="3">
    <source>
        <dbReference type="Proteomes" id="UP000554482"/>
    </source>
</evidence>
<evidence type="ECO:0000256" key="1">
    <source>
        <dbReference type="SAM" id="MobiDB-lite"/>
    </source>
</evidence>
<name>A0A7J6WQQ6_THATH</name>
<proteinExistence type="predicted"/>
<feature type="compositionally biased region" description="Basic residues" evidence="1">
    <location>
        <begin position="90"/>
        <end position="100"/>
    </location>
</feature>